<feature type="transmembrane region" description="Helical" evidence="7">
    <location>
        <begin position="278"/>
        <end position="307"/>
    </location>
</feature>
<dbReference type="EMBL" id="LKEA01000007">
    <property type="protein sequence ID" value="ROW07871.1"/>
    <property type="molecule type" value="Genomic_DNA"/>
</dbReference>
<keyword evidence="3 7" id="KW-0812">Transmembrane</keyword>
<name>A0A423WWL8_9PEZI</name>
<protein>
    <recommendedName>
        <fullName evidence="10">DUF726 domain-containing protein</fullName>
    </recommendedName>
</protein>
<dbReference type="AlphaFoldDB" id="A0A423WWL8"/>
<evidence type="ECO:0000256" key="6">
    <source>
        <dbReference type="SAM" id="MobiDB-lite"/>
    </source>
</evidence>
<dbReference type="InterPro" id="IPR007941">
    <property type="entry name" value="DUF726"/>
</dbReference>
<comment type="caution">
    <text evidence="8">The sequence shown here is derived from an EMBL/GenBank/DDBJ whole genome shotgun (WGS) entry which is preliminary data.</text>
</comment>
<evidence type="ECO:0000256" key="5">
    <source>
        <dbReference type="ARBA" id="ARBA00023136"/>
    </source>
</evidence>
<evidence type="ECO:0000256" key="4">
    <source>
        <dbReference type="ARBA" id="ARBA00022989"/>
    </source>
</evidence>
<comment type="similarity">
    <text evidence="2">Belongs to the TMCO4 family.</text>
</comment>
<gene>
    <name evidence="8" type="ORF">VMCG_03665</name>
</gene>
<dbReference type="PANTHER" id="PTHR17920">
    <property type="entry name" value="TRANSMEMBRANE AND COILED-COIL DOMAIN-CONTAINING PROTEIN 4 TMCO4"/>
    <property type="match status" value="1"/>
</dbReference>
<dbReference type="Gene3D" id="3.40.50.1820">
    <property type="entry name" value="alpha/beta hydrolase"/>
    <property type="match status" value="1"/>
</dbReference>
<evidence type="ECO:0000256" key="7">
    <source>
        <dbReference type="SAM" id="Phobius"/>
    </source>
</evidence>
<dbReference type="Pfam" id="PF05277">
    <property type="entry name" value="DUF726"/>
    <property type="match status" value="1"/>
</dbReference>
<feature type="region of interest" description="Disordered" evidence="6">
    <location>
        <begin position="696"/>
        <end position="794"/>
    </location>
</feature>
<feature type="transmembrane region" description="Helical" evidence="7">
    <location>
        <begin position="319"/>
        <end position="342"/>
    </location>
</feature>
<feature type="compositionally biased region" description="Acidic residues" evidence="6">
    <location>
        <begin position="773"/>
        <end position="785"/>
    </location>
</feature>
<evidence type="ECO:0000256" key="2">
    <source>
        <dbReference type="ARBA" id="ARBA00009824"/>
    </source>
</evidence>
<sequence>MAPSSSEPRQMVVVLNTARRKALYQLVGEITTYLRSQLTLQKKDDDQNGWGSYNFEPAQSPASEEGPPSASEKTAKADAAVSQRRTPPSPELIALRKAALAHFDEWRKEFLTKLKETLSVNDDNKILAARQERQKKIDQARVETPAEGEDLIDFGNSEKAADSASQDTAKAVQSLQAIYHPIPTRLTTLAIEDRKEVLSAVLILLLSTGHYSAYSRVFVTYLTSAFDLPLSFLTNEEKEIAKTMIEASAEAEKAKENGTMSADAEAQKRKQQNQAGRFWKVGLASVAGAALIGVTGGLAAPVVAGAIGGLMGSVGLGGLASFLGVFWMNGALVGTLFGAFGAKMTGEMMDKYAREVKDFCFLPLKNEWGPEFRKEDKDIRRLRVTIGINGWLMSEDEVTKPWRVLGDETEAFALRYEMDILIQLGRALEGMVSSYAWGVLKLEILKRTVLATLWAALWPFQILTLASGVDNPFNLAKNRSEKAGRILADALINKVQGERPVTLVGYSLGARVIYFCLKTLAERKAFGLVENVVFIGAPTPSNRNHWQMMRSVVAGKMFNVYSENDYILAFLYRATSIQLGIAGLQAIEDIEGVENIDLSEEVMGHLRYPALIAQILTRCGFPNVTGGEGPIAKEEDIQLEDTDRSKTGTLIELEGDPGPPVTPVAVKPLGKKIHREISFPTGIPKGEERPVVRKVHSVPVSGGPSTAPYAGLGETEPKSLFGSPPKSGTRPATSNFVFDASPPPYSVGSFALPKETDSRPYSEPGPAKGDIDNDRDEEDDDDDEYGGGITMTDNDMVTYLEPLRLEDEEK</sequence>
<keyword evidence="4 7" id="KW-1133">Transmembrane helix</keyword>
<evidence type="ECO:0000256" key="3">
    <source>
        <dbReference type="ARBA" id="ARBA00022692"/>
    </source>
</evidence>
<feature type="compositionally biased region" description="Low complexity" evidence="6">
    <location>
        <begin position="56"/>
        <end position="72"/>
    </location>
</feature>
<evidence type="ECO:0008006" key="10">
    <source>
        <dbReference type="Google" id="ProtNLM"/>
    </source>
</evidence>
<dbReference type="InterPro" id="IPR029058">
    <property type="entry name" value="AB_hydrolase_fold"/>
</dbReference>
<feature type="transmembrane region" description="Helical" evidence="7">
    <location>
        <begin position="449"/>
        <end position="469"/>
    </location>
</feature>
<dbReference type="Proteomes" id="UP000283895">
    <property type="component" value="Unassembled WGS sequence"/>
</dbReference>
<evidence type="ECO:0000256" key="1">
    <source>
        <dbReference type="ARBA" id="ARBA00004141"/>
    </source>
</evidence>
<accession>A0A423WWL8</accession>
<dbReference type="SUPFAM" id="SSF53474">
    <property type="entry name" value="alpha/beta-Hydrolases"/>
    <property type="match status" value="1"/>
</dbReference>
<reference evidence="8 9" key="1">
    <citation type="submission" date="2015-09" db="EMBL/GenBank/DDBJ databases">
        <title>Host preference determinants of Valsa canker pathogens revealed by comparative genomics.</title>
        <authorList>
            <person name="Yin Z."/>
            <person name="Huang L."/>
        </authorList>
    </citation>
    <scope>NUCLEOTIDE SEQUENCE [LARGE SCALE GENOMIC DNA]</scope>
    <source>
        <strain evidence="8 9">03-1</strain>
    </source>
</reference>
<evidence type="ECO:0000313" key="8">
    <source>
        <dbReference type="EMBL" id="ROW07871.1"/>
    </source>
</evidence>
<evidence type="ECO:0000313" key="9">
    <source>
        <dbReference type="Proteomes" id="UP000283895"/>
    </source>
</evidence>
<comment type="subcellular location">
    <subcellularLocation>
        <location evidence="1">Membrane</location>
        <topology evidence="1">Multi-pass membrane protein</topology>
    </subcellularLocation>
</comment>
<keyword evidence="9" id="KW-1185">Reference proteome</keyword>
<dbReference type="GO" id="GO:0016020">
    <property type="term" value="C:membrane"/>
    <property type="evidence" value="ECO:0007669"/>
    <property type="project" value="UniProtKB-SubCell"/>
</dbReference>
<proteinExistence type="inferred from homology"/>
<dbReference type="OrthoDB" id="277931at2759"/>
<keyword evidence="5 7" id="KW-0472">Membrane</keyword>
<organism evidence="8 9">
    <name type="scientific">Cytospora schulzeri</name>
    <dbReference type="NCBI Taxonomy" id="448051"/>
    <lineage>
        <taxon>Eukaryota</taxon>
        <taxon>Fungi</taxon>
        <taxon>Dikarya</taxon>
        <taxon>Ascomycota</taxon>
        <taxon>Pezizomycotina</taxon>
        <taxon>Sordariomycetes</taxon>
        <taxon>Sordariomycetidae</taxon>
        <taxon>Diaporthales</taxon>
        <taxon>Cytosporaceae</taxon>
        <taxon>Cytospora</taxon>
    </lineage>
</organism>
<dbReference type="PANTHER" id="PTHR17920:SF22">
    <property type="entry name" value="DUF726 DOMAIN PROTEIN (AFU_ORTHOLOGUE AFUA_2G12860)"/>
    <property type="match status" value="1"/>
</dbReference>
<feature type="region of interest" description="Disordered" evidence="6">
    <location>
        <begin position="45"/>
        <end position="90"/>
    </location>
</feature>